<feature type="compositionally biased region" description="Low complexity" evidence="1">
    <location>
        <begin position="182"/>
        <end position="192"/>
    </location>
</feature>
<dbReference type="AlphaFoldDB" id="A0A4Y9Z3F0"/>
<dbReference type="Proteomes" id="UP000298390">
    <property type="component" value="Unassembled WGS sequence"/>
</dbReference>
<name>A0A4Y9Z3F0_9APHY</name>
<accession>A0A4Y9Z3F0</accession>
<organism evidence="2 3">
    <name type="scientific">Rhodofomes roseus</name>
    <dbReference type="NCBI Taxonomy" id="34475"/>
    <lineage>
        <taxon>Eukaryota</taxon>
        <taxon>Fungi</taxon>
        <taxon>Dikarya</taxon>
        <taxon>Basidiomycota</taxon>
        <taxon>Agaricomycotina</taxon>
        <taxon>Agaricomycetes</taxon>
        <taxon>Polyporales</taxon>
        <taxon>Rhodofomes</taxon>
    </lineage>
</organism>
<dbReference type="EMBL" id="SEKV01000016">
    <property type="protein sequence ID" value="TFY69104.1"/>
    <property type="molecule type" value="Genomic_DNA"/>
</dbReference>
<gene>
    <name evidence="2" type="ORF">EVJ58_g621</name>
</gene>
<feature type="region of interest" description="Disordered" evidence="1">
    <location>
        <begin position="175"/>
        <end position="231"/>
    </location>
</feature>
<comment type="caution">
    <text evidence="2">The sequence shown here is derived from an EMBL/GenBank/DDBJ whole genome shotgun (WGS) entry which is preliminary data.</text>
</comment>
<reference evidence="2 3" key="1">
    <citation type="submission" date="2019-01" db="EMBL/GenBank/DDBJ databases">
        <title>Genome sequencing of the rare red list fungi Fomitopsis rosea.</title>
        <authorList>
            <person name="Buettner E."/>
            <person name="Kellner H."/>
        </authorList>
    </citation>
    <scope>NUCLEOTIDE SEQUENCE [LARGE SCALE GENOMIC DNA]</scope>
    <source>
        <strain evidence="2 3">DSM 105464</strain>
    </source>
</reference>
<feature type="compositionally biased region" description="Polar residues" evidence="1">
    <location>
        <begin position="1"/>
        <end position="10"/>
    </location>
</feature>
<sequence length="231" mass="24850">MSAHSYMQQHTHAHSYGSPSGYPMNTQGHALDTGARYQPTSPVEEPSHAIRYAQQNPHEAEESLQVLAQQYRQPGYPAQSQAAWQQSQNHGQHELRHHASHPQLGMSAASNPPRPLHPYYTVHPHASPSLSTTAAPGHPVLPPLSAPSSGFSSIAGASGSSNTAQDVPALAAHTSLGRNHLPPDSTLLTPLPGYQPEPDVTGLMDVHQRYAQPDDQDDRYARGGSGDGYFD</sequence>
<feature type="compositionally biased region" description="Low complexity" evidence="1">
    <location>
        <begin position="78"/>
        <end position="88"/>
    </location>
</feature>
<proteinExistence type="predicted"/>
<dbReference type="STRING" id="34475.A0A4Y9Z3F0"/>
<evidence type="ECO:0000313" key="2">
    <source>
        <dbReference type="EMBL" id="TFY69104.1"/>
    </source>
</evidence>
<evidence type="ECO:0000313" key="3">
    <source>
        <dbReference type="Proteomes" id="UP000298390"/>
    </source>
</evidence>
<evidence type="ECO:0000256" key="1">
    <source>
        <dbReference type="SAM" id="MobiDB-lite"/>
    </source>
</evidence>
<protein>
    <submittedName>
        <fullName evidence="2">Uncharacterized protein</fullName>
    </submittedName>
</protein>
<feature type="region of interest" description="Disordered" evidence="1">
    <location>
        <begin position="1"/>
        <end position="144"/>
    </location>
</feature>